<dbReference type="OrthoDB" id="186486at2"/>
<evidence type="ECO:0000259" key="2">
    <source>
        <dbReference type="Pfam" id="PF04773"/>
    </source>
</evidence>
<dbReference type="Gene3D" id="2.60.120.1440">
    <property type="match status" value="1"/>
</dbReference>
<dbReference type="Pfam" id="PF16220">
    <property type="entry name" value="DUF4880"/>
    <property type="match status" value="1"/>
</dbReference>
<dbReference type="PANTHER" id="PTHR30273:SF2">
    <property type="entry name" value="PROTEIN FECR"/>
    <property type="match status" value="1"/>
</dbReference>
<dbReference type="Pfam" id="PF04773">
    <property type="entry name" value="FecR"/>
    <property type="match status" value="1"/>
</dbReference>
<dbReference type="Proteomes" id="UP000290218">
    <property type="component" value="Unassembled WGS sequence"/>
</dbReference>
<evidence type="ECO:0000313" key="4">
    <source>
        <dbReference type="EMBL" id="RXK54757.1"/>
    </source>
</evidence>
<feature type="domain" description="FecR N-terminal" evidence="3">
    <location>
        <begin position="16"/>
        <end position="53"/>
    </location>
</feature>
<keyword evidence="1" id="KW-0472">Membrane</keyword>
<evidence type="ECO:0000259" key="3">
    <source>
        <dbReference type="Pfam" id="PF16220"/>
    </source>
</evidence>
<feature type="transmembrane region" description="Helical" evidence="1">
    <location>
        <begin position="92"/>
        <end position="110"/>
    </location>
</feature>
<keyword evidence="1" id="KW-1133">Transmembrane helix</keyword>
<dbReference type="GO" id="GO:0016989">
    <property type="term" value="F:sigma factor antagonist activity"/>
    <property type="evidence" value="ECO:0007669"/>
    <property type="project" value="TreeGrafter"/>
</dbReference>
<gene>
    <name evidence="4" type="ORF">ESB00_02345</name>
</gene>
<feature type="domain" description="FecR protein" evidence="2">
    <location>
        <begin position="134"/>
        <end position="213"/>
    </location>
</feature>
<dbReference type="Gene3D" id="3.55.50.30">
    <property type="match status" value="1"/>
</dbReference>
<evidence type="ECO:0000313" key="5">
    <source>
        <dbReference type="Proteomes" id="UP000290218"/>
    </source>
</evidence>
<dbReference type="InterPro" id="IPR006860">
    <property type="entry name" value="FecR"/>
</dbReference>
<protein>
    <submittedName>
        <fullName evidence="4">Uncharacterized protein</fullName>
    </submittedName>
</protein>
<comment type="caution">
    <text evidence="4">The sequence shown here is derived from an EMBL/GenBank/DDBJ whole genome shotgun (WGS) entry which is preliminary data.</text>
</comment>
<dbReference type="AlphaFoldDB" id="A0A4Q1C776"/>
<evidence type="ECO:0000256" key="1">
    <source>
        <dbReference type="SAM" id="Phobius"/>
    </source>
</evidence>
<sequence length="345" mass="37854">MSTDFPSPEGADPVAQAAAEWVLRHDRGLAAVEQDEFSQWLAADPHHSSAWAEHRWGWEEFDRLAGLQTSMHAVSDPNLLVSQRRVAPHARMAVALAAVVVVAVGALLYFRPVLTEAPPEPTPVSSLALIEQRELPDGSVAVLNRGAIVTEHYSVGTRRVRLERGEAHFKVAKDSARPFLVEIGGVTVRAVGTAFNVRLDPASVEVLVTEGKVDVQHRNPAGVHREELLNLSVGERTVVSLAPAPPPPQVAVVPPAEIEARLAWQPRLLDFTNAPLSEIVAEFNRRNPVRLSLRDPALRGMRLSTTFRSDNVEGFVRLLRSDFDVNVEWRGDGDIILSLVNQDGR</sequence>
<organism evidence="4 5">
    <name type="scientific">Oleiharenicola lentus</name>
    <dbReference type="NCBI Taxonomy" id="2508720"/>
    <lineage>
        <taxon>Bacteria</taxon>
        <taxon>Pseudomonadati</taxon>
        <taxon>Verrucomicrobiota</taxon>
        <taxon>Opitutia</taxon>
        <taxon>Opitutales</taxon>
        <taxon>Opitutaceae</taxon>
        <taxon>Oleiharenicola</taxon>
    </lineage>
</organism>
<dbReference type="EMBL" id="SDHX01000001">
    <property type="protein sequence ID" value="RXK54757.1"/>
    <property type="molecule type" value="Genomic_DNA"/>
</dbReference>
<dbReference type="PIRSF" id="PIRSF018266">
    <property type="entry name" value="FecR"/>
    <property type="match status" value="1"/>
</dbReference>
<name>A0A4Q1C776_9BACT</name>
<dbReference type="InterPro" id="IPR032623">
    <property type="entry name" value="FecR_N"/>
</dbReference>
<proteinExistence type="predicted"/>
<accession>A0A4Q1C776</accession>
<reference evidence="4 5" key="1">
    <citation type="submission" date="2019-01" db="EMBL/GenBank/DDBJ databases">
        <title>Lacunisphaera sp. strain TWA-58.</title>
        <authorList>
            <person name="Chen W.-M."/>
        </authorList>
    </citation>
    <scope>NUCLEOTIDE SEQUENCE [LARGE SCALE GENOMIC DNA]</scope>
    <source>
        <strain evidence="4 5">TWA-58</strain>
    </source>
</reference>
<keyword evidence="1" id="KW-0812">Transmembrane</keyword>
<dbReference type="PANTHER" id="PTHR30273">
    <property type="entry name" value="PERIPLASMIC SIGNAL SENSOR AND SIGMA FACTOR ACTIVATOR FECR-RELATED"/>
    <property type="match status" value="1"/>
</dbReference>
<dbReference type="RefSeq" id="WP_129046121.1">
    <property type="nucleotide sequence ID" value="NZ_SDHX01000001.1"/>
</dbReference>
<dbReference type="InterPro" id="IPR012373">
    <property type="entry name" value="Ferrdict_sens_TM"/>
</dbReference>
<keyword evidence="5" id="KW-1185">Reference proteome</keyword>